<evidence type="ECO:0000313" key="3">
    <source>
        <dbReference type="Proteomes" id="UP000013047"/>
    </source>
</evidence>
<protein>
    <recommendedName>
        <fullName evidence="4">DUF3617 domain-containing protein</fullName>
    </recommendedName>
</protein>
<evidence type="ECO:0000256" key="1">
    <source>
        <dbReference type="SAM" id="SignalP"/>
    </source>
</evidence>
<evidence type="ECO:0000313" key="2">
    <source>
        <dbReference type="EMBL" id="ENO96313.1"/>
    </source>
</evidence>
<sequence>MTPLRATALALALACTAQAAHALDNLRPGLWEFRSTRLSVAGLPDMSAQMGMLQQHMKALPADTRRMLEQQMQQRGVSLGADGSVRSCITPEQARQDNIFAGKVEGNCTLTRVERSGNTIRGSLSCTDPAAEGDFHARVEGPEHFVTRVKLASVRGDLDLETDARWLAASCGPAGAAAKPAR</sequence>
<dbReference type="InterPro" id="IPR022061">
    <property type="entry name" value="DUF3617"/>
</dbReference>
<dbReference type="AlphaFoldDB" id="N6ZPR3"/>
<name>N6ZPR3_9RHOO</name>
<dbReference type="Proteomes" id="UP000013047">
    <property type="component" value="Unassembled WGS sequence"/>
</dbReference>
<organism evidence="2 3">
    <name type="scientific">Thauera phenylacetica B4P</name>
    <dbReference type="NCBI Taxonomy" id="1234382"/>
    <lineage>
        <taxon>Bacteria</taxon>
        <taxon>Pseudomonadati</taxon>
        <taxon>Pseudomonadota</taxon>
        <taxon>Betaproteobacteria</taxon>
        <taxon>Rhodocyclales</taxon>
        <taxon>Zoogloeaceae</taxon>
        <taxon>Thauera</taxon>
    </lineage>
</organism>
<feature type="signal peptide" evidence="1">
    <location>
        <begin position="1"/>
        <end position="22"/>
    </location>
</feature>
<gene>
    <name evidence="2" type="ORF">C667_14584</name>
</gene>
<keyword evidence="1" id="KW-0732">Signal</keyword>
<feature type="chain" id="PRO_5004129022" description="DUF3617 domain-containing protein" evidence="1">
    <location>
        <begin position="23"/>
        <end position="182"/>
    </location>
</feature>
<proteinExistence type="predicted"/>
<dbReference type="OrthoDB" id="8536404at2"/>
<comment type="caution">
    <text evidence="2">The sequence shown here is derived from an EMBL/GenBank/DDBJ whole genome shotgun (WGS) entry which is preliminary data.</text>
</comment>
<keyword evidence="3" id="KW-1185">Reference proteome</keyword>
<accession>N6ZPR3</accession>
<dbReference type="RefSeq" id="WP_004366841.1">
    <property type="nucleotide sequence ID" value="NZ_AMXF01000118.1"/>
</dbReference>
<dbReference type="EMBL" id="AMXF01000118">
    <property type="protein sequence ID" value="ENO96313.1"/>
    <property type="molecule type" value="Genomic_DNA"/>
</dbReference>
<reference evidence="2 3" key="1">
    <citation type="submission" date="2012-09" db="EMBL/GenBank/DDBJ databases">
        <title>Draft Genome Sequences of 6 Strains from Genus Thauera.</title>
        <authorList>
            <person name="Liu B."/>
            <person name="Shapleigh J.P."/>
            <person name="Frostegard A.H."/>
        </authorList>
    </citation>
    <scope>NUCLEOTIDE SEQUENCE [LARGE SCALE GENOMIC DNA]</scope>
    <source>
        <strain evidence="2 3">B4P</strain>
    </source>
</reference>
<evidence type="ECO:0008006" key="4">
    <source>
        <dbReference type="Google" id="ProtNLM"/>
    </source>
</evidence>
<dbReference type="Pfam" id="PF12276">
    <property type="entry name" value="DUF3617"/>
    <property type="match status" value="1"/>
</dbReference>